<organism evidence="3 4">
    <name type="scientific">Castanea mollissima</name>
    <name type="common">Chinese chestnut</name>
    <dbReference type="NCBI Taxonomy" id="60419"/>
    <lineage>
        <taxon>Eukaryota</taxon>
        <taxon>Viridiplantae</taxon>
        <taxon>Streptophyta</taxon>
        <taxon>Embryophyta</taxon>
        <taxon>Tracheophyta</taxon>
        <taxon>Spermatophyta</taxon>
        <taxon>Magnoliopsida</taxon>
        <taxon>eudicotyledons</taxon>
        <taxon>Gunneridae</taxon>
        <taxon>Pentapetalae</taxon>
        <taxon>rosids</taxon>
        <taxon>fabids</taxon>
        <taxon>Fagales</taxon>
        <taxon>Fagaceae</taxon>
        <taxon>Castanea</taxon>
    </lineage>
</organism>
<sequence>MLHSSIFFPACSRTSPSITNPTISSFCFTTPFSYHRHHHQWQLKQPKRREQLMLSLCANTTSYEVGGGYPDEDLDLQDRSGRKRETTTTTAQQQGNSKLDASQYETLLKGGEQVTSVLQEMITLVTFFTLSYLMFRCRTILLAFSCILCCVLVGFCSWV</sequence>
<dbReference type="GO" id="GO:0006355">
    <property type="term" value="P:regulation of DNA-templated transcription"/>
    <property type="evidence" value="ECO:0007669"/>
    <property type="project" value="InterPro"/>
</dbReference>
<keyword evidence="2" id="KW-1133">Transmembrane helix</keyword>
<evidence type="ECO:0000256" key="1">
    <source>
        <dbReference type="SAM" id="MobiDB-lite"/>
    </source>
</evidence>
<keyword evidence="2" id="KW-0812">Transmembrane</keyword>
<name>A0A8J4VBI2_9ROSI</name>
<proteinExistence type="predicted"/>
<dbReference type="OrthoDB" id="1750243at2759"/>
<dbReference type="GO" id="GO:0042644">
    <property type="term" value="C:chloroplast nucleoid"/>
    <property type="evidence" value="ECO:0007669"/>
    <property type="project" value="InterPro"/>
</dbReference>
<reference evidence="3" key="1">
    <citation type="submission" date="2020-03" db="EMBL/GenBank/DDBJ databases">
        <title>Castanea mollissima Vanexum genome sequencing.</title>
        <authorList>
            <person name="Staton M."/>
        </authorList>
    </citation>
    <scope>NUCLEOTIDE SEQUENCE</scope>
    <source>
        <tissue evidence="3">Leaf</tissue>
    </source>
</reference>
<gene>
    <name evidence="3" type="ORF">CMV_019423</name>
</gene>
<keyword evidence="4" id="KW-1185">Reference proteome</keyword>
<feature type="region of interest" description="Disordered" evidence="1">
    <location>
        <begin position="68"/>
        <end position="96"/>
    </location>
</feature>
<dbReference type="Proteomes" id="UP000737018">
    <property type="component" value="Unassembled WGS sequence"/>
</dbReference>
<accession>A0A8J4VBI2</accession>
<feature type="compositionally biased region" description="Polar residues" evidence="1">
    <location>
        <begin position="87"/>
        <end position="96"/>
    </location>
</feature>
<evidence type="ECO:0000313" key="3">
    <source>
        <dbReference type="EMBL" id="KAF3955348.1"/>
    </source>
</evidence>
<feature type="compositionally biased region" description="Basic and acidic residues" evidence="1">
    <location>
        <begin position="76"/>
        <end position="86"/>
    </location>
</feature>
<comment type="caution">
    <text evidence="3">The sequence shown here is derived from an EMBL/GenBank/DDBJ whole genome shotgun (WGS) entry which is preliminary data.</text>
</comment>
<keyword evidence="2" id="KW-0472">Membrane</keyword>
<evidence type="ECO:0000313" key="4">
    <source>
        <dbReference type="Proteomes" id="UP000737018"/>
    </source>
</evidence>
<evidence type="ECO:0000256" key="2">
    <source>
        <dbReference type="SAM" id="Phobius"/>
    </source>
</evidence>
<dbReference type="PANTHER" id="PTHR37262:SF1">
    <property type="entry name" value="PROTEIN PEP-RELATED DEVELOPMENT ARRESTED 1, CHLOROPLASTIC"/>
    <property type="match status" value="1"/>
</dbReference>
<dbReference type="InterPro" id="IPR038961">
    <property type="entry name" value="PRDA1"/>
</dbReference>
<dbReference type="EMBL" id="JRKL02003411">
    <property type="protein sequence ID" value="KAF3955348.1"/>
    <property type="molecule type" value="Genomic_DNA"/>
</dbReference>
<dbReference type="AlphaFoldDB" id="A0A8J4VBI2"/>
<feature type="transmembrane region" description="Helical" evidence="2">
    <location>
        <begin position="140"/>
        <end position="158"/>
    </location>
</feature>
<protein>
    <submittedName>
        <fullName evidence="3">Uncharacterized protein</fullName>
    </submittedName>
</protein>
<dbReference type="PANTHER" id="PTHR37262">
    <property type="entry name" value="PROTEIN PEP-RELATED DEVELOPMENT ARRESTED 1, CHLOROPLASTIC"/>
    <property type="match status" value="1"/>
</dbReference>